<dbReference type="InterPro" id="IPR044824">
    <property type="entry name" value="MAIN-like"/>
</dbReference>
<gene>
    <name evidence="3" type="ORF">Taro_040901</name>
</gene>
<reference evidence="3" key="1">
    <citation type="submission" date="2017-07" db="EMBL/GenBank/DDBJ databases">
        <title>Taro Niue Genome Assembly and Annotation.</title>
        <authorList>
            <person name="Atibalentja N."/>
            <person name="Keating K."/>
            <person name="Fields C.J."/>
        </authorList>
    </citation>
    <scope>NUCLEOTIDE SEQUENCE</scope>
    <source>
        <strain evidence="3">Niue_2</strain>
        <tissue evidence="3">Leaf</tissue>
    </source>
</reference>
<sequence length="521" mass="58532">MIPTLEDVVRITGLRVDGQAVTGVTYTSYQEPGERLLGLEVRDERLSLVQQTALQASLGVANARHRTGESQAEYMARLTEDARAVLAEEEGEAVDRDLRRFLTLVIGKLILGTRGDPVGCRCLPLLEDLPSVGSYAWGAALLAHLFDSLGTSSRETGVARFFPLLQVWAYYHLPSLGRGVARGRGAVPLLQCWRFCRDERSLRRQVTLIHEILDTVPFGHVRWTPYVGENDDAQPWVERGHPYFGRDIWLHCFNIVVPLHHRLVARTLGLHQVVVEFPTRQRPWERPGRSFRGIQHVTDWTVRVREQLDDWEQRGKEVVSEATSNEDYFRAYARRYGAQVYKGTRRPVRRSFRGIQHVTDWTVRVREQLDDWEQRGKEVVSEATSDEDYFRAYARRYGAQVYKGTRRPLDPEGRISSLEGILHSTIQQRDDLQVVVYQLRAELDRAQQMVGGASSSREDLGRSVLEGQLASAAARAEDALAQLRERVRAGAEDHPGADDHAGGGDGGATPTPLGSGGDAVA</sequence>
<dbReference type="Pfam" id="PF10536">
    <property type="entry name" value="PMD"/>
    <property type="match status" value="1"/>
</dbReference>
<feature type="region of interest" description="Disordered" evidence="1">
    <location>
        <begin position="489"/>
        <end position="521"/>
    </location>
</feature>
<accession>A0A843WZD7</accession>
<dbReference type="EMBL" id="NMUH01004019">
    <property type="protein sequence ID" value="MQM08050.1"/>
    <property type="molecule type" value="Genomic_DNA"/>
</dbReference>
<feature type="domain" description="Aminotransferase-like plant mobile" evidence="2">
    <location>
        <begin position="3"/>
        <end position="332"/>
    </location>
</feature>
<dbReference type="AlphaFoldDB" id="A0A843WZD7"/>
<dbReference type="PANTHER" id="PTHR46033:SF8">
    <property type="entry name" value="PROTEIN MAINTENANCE OF MERISTEMS-LIKE"/>
    <property type="match status" value="1"/>
</dbReference>
<proteinExistence type="predicted"/>
<dbReference type="GO" id="GO:0010073">
    <property type="term" value="P:meristem maintenance"/>
    <property type="evidence" value="ECO:0007669"/>
    <property type="project" value="InterPro"/>
</dbReference>
<name>A0A843WZD7_COLES</name>
<dbReference type="InterPro" id="IPR019557">
    <property type="entry name" value="AminoTfrase-like_pln_mobile"/>
</dbReference>
<dbReference type="Proteomes" id="UP000652761">
    <property type="component" value="Unassembled WGS sequence"/>
</dbReference>
<dbReference type="PANTHER" id="PTHR46033">
    <property type="entry name" value="PROTEIN MAIN-LIKE 2"/>
    <property type="match status" value="1"/>
</dbReference>
<keyword evidence="4" id="KW-1185">Reference proteome</keyword>
<evidence type="ECO:0000313" key="3">
    <source>
        <dbReference type="EMBL" id="MQM08050.1"/>
    </source>
</evidence>
<evidence type="ECO:0000256" key="1">
    <source>
        <dbReference type="SAM" id="MobiDB-lite"/>
    </source>
</evidence>
<comment type="caution">
    <text evidence="3">The sequence shown here is derived from an EMBL/GenBank/DDBJ whole genome shotgun (WGS) entry which is preliminary data.</text>
</comment>
<evidence type="ECO:0000259" key="2">
    <source>
        <dbReference type="Pfam" id="PF10536"/>
    </source>
</evidence>
<feature type="compositionally biased region" description="Basic and acidic residues" evidence="1">
    <location>
        <begin position="489"/>
        <end position="502"/>
    </location>
</feature>
<organism evidence="3 4">
    <name type="scientific">Colocasia esculenta</name>
    <name type="common">Wild taro</name>
    <name type="synonym">Arum esculentum</name>
    <dbReference type="NCBI Taxonomy" id="4460"/>
    <lineage>
        <taxon>Eukaryota</taxon>
        <taxon>Viridiplantae</taxon>
        <taxon>Streptophyta</taxon>
        <taxon>Embryophyta</taxon>
        <taxon>Tracheophyta</taxon>
        <taxon>Spermatophyta</taxon>
        <taxon>Magnoliopsida</taxon>
        <taxon>Liliopsida</taxon>
        <taxon>Araceae</taxon>
        <taxon>Aroideae</taxon>
        <taxon>Colocasieae</taxon>
        <taxon>Colocasia</taxon>
    </lineage>
</organism>
<protein>
    <recommendedName>
        <fullName evidence="2">Aminotransferase-like plant mobile domain-containing protein</fullName>
    </recommendedName>
</protein>
<evidence type="ECO:0000313" key="4">
    <source>
        <dbReference type="Proteomes" id="UP000652761"/>
    </source>
</evidence>